<dbReference type="PROSITE" id="PS00640">
    <property type="entry name" value="THIOL_PROTEASE_ASN"/>
    <property type="match status" value="1"/>
</dbReference>
<dbReference type="InterPro" id="IPR038765">
    <property type="entry name" value="Papain-like_cys_pep_sf"/>
</dbReference>
<dbReference type="SMART" id="SM00848">
    <property type="entry name" value="Inhibitor_I29"/>
    <property type="match status" value="1"/>
</dbReference>
<dbReference type="AlphaFoldDB" id="A0A445HQF3"/>
<evidence type="ECO:0000256" key="9">
    <source>
        <dbReference type="ARBA" id="ARBA00069575"/>
    </source>
</evidence>
<evidence type="ECO:0000256" key="7">
    <source>
        <dbReference type="ARBA" id="ARBA00023157"/>
    </source>
</evidence>
<gene>
    <name evidence="14" type="ORF">D0Y65_034214</name>
</gene>
<name>A0A445HQF3_GLYSO</name>
<dbReference type="CDD" id="cd02248">
    <property type="entry name" value="Peptidase_C1A"/>
    <property type="match status" value="1"/>
</dbReference>
<keyword evidence="7" id="KW-1015">Disulfide bond</keyword>
<reference evidence="14 15" key="1">
    <citation type="submission" date="2018-09" db="EMBL/GenBank/DDBJ databases">
        <title>A high-quality reference genome of wild soybean provides a powerful tool to mine soybean genomes.</title>
        <authorList>
            <person name="Xie M."/>
            <person name="Chung C.Y.L."/>
            <person name="Li M.-W."/>
            <person name="Wong F.-L."/>
            <person name="Chan T.-F."/>
            <person name="Lam H.-M."/>
        </authorList>
    </citation>
    <scope>NUCLEOTIDE SEQUENCE [LARGE SCALE GENOMIC DNA]</scope>
    <source>
        <strain evidence="15">cv. W05</strain>
        <tissue evidence="14">Hypocotyl of etiolated seedlings</tissue>
    </source>
</reference>
<proteinExistence type="inferred from homology"/>
<comment type="similarity">
    <text evidence="2">Belongs to the peptidase C1 family.</text>
</comment>
<comment type="subcellular location">
    <subcellularLocation>
        <location evidence="1">Endoplasmic reticulum lumen</location>
    </subcellularLocation>
</comment>
<dbReference type="InterPro" id="IPR013128">
    <property type="entry name" value="Peptidase_C1A"/>
</dbReference>
<keyword evidence="4 11" id="KW-0732">Signal</keyword>
<dbReference type="Pfam" id="PF08246">
    <property type="entry name" value="Inhibitor_I29"/>
    <property type="match status" value="1"/>
</dbReference>
<keyword evidence="6" id="KW-0788">Thiol protease</keyword>
<dbReference type="PRINTS" id="PR00705">
    <property type="entry name" value="PAPAIN"/>
</dbReference>
<keyword evidence="3 14" id="KW-0645">Protease</keyword>
<evidence type="ECO:0000256" key="10">
    <source>
        <dbReference type="ARBA" id="ARBA00080531"/>
    </source>
</evidence>
<sequence length="345" mass="38596">MSSFSQNHYVLVLFLVLTVWTSHIMSRRLFEACTSERHENWMAQYGKVYKDAAEKKKRFQIFKNNVHFIESFNTAGDKPFNLSINQFADLHDEEFKALLTNGNKKVRSVVGTATETETSFKYNRVTKLLATMDWRKRGAVTPIKDQRRCGSCWAFSAVAAIEGIHQITTSKLVSLSEQELVDCVKGESEGCNGGYMEDAFEFVAKKGGIASESYYPYKGKDKSCKVKKETHGVSQIKGYEKVPSNSEKALQKAVAHQPVSVYVEAGGNAFQFYSSGIFTGKCGTNTDHAITVVGYGKSRGGTKYWLVKNSWGAGWGEKGYIRMKRDIRAKEGLCVIAMNAFYPTA</sequence>
<comment type="caution">
    <text evidence="14">The sequence shown here is derived from an EMBL/GenBank/DDBJ whole genome shotgun (WGS) entry which is preliminary data.</text>
</comment>
<evidence type="ECO:0000256" key="2">
    <source>
        <dbReference type="ARBA" id="ARBA00008455"/>
    </source>
</evidence>
<dbReference type="GO" id="GO:0005788">
    <property type="term" value="C:endoplasmic reticulum lumen"/>
    <property type="evidence" value="ECO:0007669"/>
    <property type="project" value="UniProtKB-SubCell"/>
</dbReference>
<dbReference type="Pfam" id="PF00112">
    <property type="entry name" value="Peptidase_C1"/>
    <property type="match status" value="1"/>
</dbReference>
<dbReference type="GO" id="GO:0006508">
    <property type="term" value="P:proteolysis"/>
    <property type="evidence" value="ECO:0007669"/>
    <property type="project" value="UniProtKB-KW"/>
</dbReference>
<evidence type="ECO:0000259" key="13">
    <source>
        <dbReference type="SMART" id="SM00848"/>
    </source>
</evidence>
<feature type="domain" description="Peptidase C1A papain C-terminal" evidence="12">
    <location>
        <begin position="128"/>
        <end position="344"/>
    </location>
</feature>
<evidence type="ECO:0000256" key="11">
    <source>
        <dbReference type="SAM" id="SignalP"/>
    </source>
</evidence>
<dbReference type="SMART" id="SM00645">
    <property type="entry name" value="Pept_C1"/>
    <property type="match status" value="1"/>
</dbReference>
<dbReference type="InterPro" id="IPR039417">
    <property type="entry name" value="Peptidase_C1A_papain-like"/>
</dbReference>
<dbReference type="InterPro" id="IPR025661">
    <property type="entry name" value="Pept_asp_AS"/>
</dbReference>
<evidence type="ECO:0000256" key="8">
    <source>
        <dbReference type="ARBA" id="ARBA00023180"/>
    </source>
</evidence>
<keyword evidence="8" id="KW-0325">Glycoprotein</keyword>
<dbReference type="PANTHER" id="PTHR12411">
    <property type="entry name" value="CYSTEINE PROTEASE FAMILY C1-RELATED"/>
    <property type="match status" value="1"/>
</dbReference>
<dbReference type="PROSITE" id="PS00139">
    <property type="entry name" value="THIOL_PROTEASE_CYS"/>
    <property type="match status" value="1"/>
</dbReference>
<evidence type="ECO:0000256" key="5">
    <source>
        <dbReference type="ARBA" id="ARBA00022801"/>
    </source>
</evidence>
<dbReference type="PROSITE" id="PS00639">
    <property type="entry name" value="THIOL_PROTEASE_HIS"/>
    <property type="match status" value="1"/>
</dbReference>
<dbReference type="EMBL" id="QZWG01000012">
    <property type="protein sequence ID" value="RZB75635.1"/>
    <property type="molecule type" value="Genomic_DNA"/>
</dbReference>
<evidence type="ECO:0000313" key="15">
    <source>
        <dbReference type="Proteomes" id="UP000289340"/>
    </source>
</evidence>
<dbReference type="Gene3D" id="3.90.70.10">
    <property type="entry name" value="Cysteine proteinases"/>
    <property type="match status" value="1"/>
</dbReference>
<evidence type="ECO:0000259" key="12">
    <source>
        <dbReference type="SMART" id="SM00645"/>
    </source>
</evidence>
<evidence type="ECO:0000256" key="4">
    <source>
        <dbReference type="ARBA" id="ARBA00022729"/>
    </source>
</evidence>
<dbReference type="InterPro" id="IPR000668">
    <property type="entry name" value="Peptidase_C1A_C"/>
</dbReference>
<evidence type="ECO:0000313" key="14">
    <source>
        <dbReference type="EMBL" id="RZB75635.1"/>
    </source>
</evidence>
<evidence type="ECO:0000256" key="6">
    <source>
        <dbReference type="ARBA" id="ARBA00022807"/>
    </source>
</evidence>
<dbReference type="InterPro" id="IPR013201">
    <property type="entry name" value="Prot_inhib_I29"/>
</dbReference>
<feature type="domain" description="Cathepsin propeptide inhibitor" evidence="13">
    <location>
        <begin position="38"/>
        <end position="95"/>
    </location>
</feature>
<keyword evidence="15" id="KW-1185">Reference proteome</keyword>
<organism evidence="14 15">
    <name type="scientific">Glycine soja</name>
    <name type="common">Wild soybean</name>
    <dbReference type="NCBI Taxonomy" id="3848"/>
    <lineage>
        <taxon>Eukaryota</taxon>
        <taxon>Viridiplantae</taxon>
        <taxon>Streptophyta</taxon>
        <taxon>Embryophyta</taxon>
        <taxon>Tracheophyta</taxon>
        <taxon>Spermatophyta</taxon>
        <taxon>Magnoliopsida</taxon>
        <taxon>eudicotyledons</taxon>
        <taxon>Gunneridae</taxon>
        <taxon>Pentapetalae</taxon>
        <taxon>rosids</taxon>
        <taxon>fabids</taxon>
        <taxon>Fabales</taxon>
        <taxon>Fabaceae</taxon>
        <taxon>Papilionoideae</taxon>
        <taxon>50 kb inversion clade</taxon>
        <taxon>NPAAA clade</taxon>
        <taxon>indigoferoid/millettioid clade</taxon>
        <taxon>Phaseoleae</taxon>
        <taxon>Glycine</taxon>
        <taxon>Glycine subgen. Soja</taxon>
    </lineage>
</organism>
<dbReference type="InterPro" id="IPR000169">
    <property type="entry name" value="Pept_cys_AS"/>
</dbReference>
<evidence type="ECO:0000256" key="1">
    <source>
        <dbReference type="ARBA" id="ARBA00004319"/>
    </source>
</evidence>
<protein>
    <recommendedName>
        <fullName evidence="9">Vignain</fullName>
    </recommendedName>
    <alternativeName>
        <fullName evidence="10">Bean endopeptidase</fullName>
    </alternativeName>
</protein>
<dbReference type="SUPFAM" id="SSF54001">
    <property type="entry name" value="Cysteine proteinases"/>
    <property type="match status" value="1"/>
</dbReference>
<dbReference type="InterPro" id="IPR025660">
    <property type="entry name" value="Pept_his_AS"/>
</dbReference>
<evidence type="ECO:0000256" key="3">
    <source>
        <dbReference type="ARBA" id="ARBA00022670"/>
    </source>
</evidence>
<feature type="signal peptide" evidence="11">
    <location>
        <begin position="1"/>
        <end position="26"/>
    </location>
</feature>
<dbReference type="FunFam" id="3.90.70.10:FF:000023">
    <property type="entry name" value="Senescence-specific cysteine protease SAG39"/>
    <property type="match status" value="1"/>
</dbReference>
<keyword evidence="5" id="KW-0378">Hydrolase</keyword>
<dbReference type="Proteomes" id="UP000289340">
    <property type="component" value="Chromosome 12"/>
</dbReference>
<dbReference type="GO" id="GO:0008234">
    <property type="term" value="F:cysteine-type peptidase activity"/>
    <property type="evidence" value="ECO:0007669"/>
    <property type="project" value="UniProtKB-KW"/>
</dbReference>
<feature type="chain" id="PRO_5019429245" description="Vignain" evidence="11">
    <location>
        <begin position="27"/>
        <end position="345"/>
    </location>
</feature>
<accession>A0A445HQF3</accession>